<organism evidence="2 3">
    <name type="scientific">Gambusia affinis</name>
    <name type="common">Western mosquitofish</name>
    <name type="synonym">Heterandria affinis</name>
    <dbReference type="NCBI Taxonomy" id="33528"/>
    <lineage>
        <taxon>Eukaryota</taxon>
        <taxon>Metazoa</taxon>
        <taxon>Chordata</taxon>
        <taxon>Craniata</taxon>
        <taxon>Vertebrata</taxon>
        <taxon>Euteleostomi</taxon>
        <taxon>Actinopterygii</taxon>
        <taxon>Neopterygii</taxon>
        <taxon>Teleostei</taxon>
        <taxon>Neoteleostei</taxon>
        <taxon>Acanthomorphata</taxon>
        <taxon>Ovalentaria</taxon>
        <taxon>Atherinomorphae</taxon>
        <taxon>Cyprinodontiformes</taxon>
        <taxon>Poeciliidae</taxon>
        <taxon>Poeciliinae</taxon>
        <taxon>Gambusia</taxon>
    </lineage>
</organism>
<evidence type="ECO:0000313" key="2">
    <source>
        <dbReference type="EMBL" id="PWA15132.1"/>
    </source>
</evidence>
<proteinExistence type="predicted"/>
<protein>
    <submittedName>
        <fullName evidence="2">Uncharacterized protein</fullName>
    </submittedName>
</protein>
<gene>
    <name evidence="2" type="ORF">CCH79_00008859</name>
</gene>
<reference evidence="2 3" key="1">
    <citation type="journal article" date="2018" name="G3 (Bethesda)">
        <title>A High-Quality Reference Genome for the Invasive Mosquitofish Gambusia affinis Using a Chicago Library.</title>
        <authorList>
            <person name="Hoffberg S.L."/>
            <person name="Troendle N.J."/>
            <person name="Glenn T.C."/>
            <person name="Mahmud O."/>
            <person name="Louha S."/>
            <person name="Chalopin D."/>
            <person name="Bennetzen J.L."/>
            <person name="Mauricio R."/>
        </authorList>
    </citation>
    <scope>NUCLEOTIDE SEQUENCE [LARGE SCALE GENOMIC DNA]</scope>
    <source>
        <strain evidence="2">NE01/NJP1002.9</strain>
        <tissue evidence="2">Muscle</tissue>
    </source>
</reference>
<keyword evidence="1" id="KW-0812">Transmembrane</keyword>
<dbReference type="AlphaFoldDB" id="A0A315UU26"/>
<evidence type="ECO:0000313" key="3">
    <source>
        <dbReference type="Proteomes" id="UP000250572"/>
    </source>
</evidence>
<name>A0A315UU26_GAMAF</name>
<keyword evidence="3" id="KW-1185">Reference proteome</keyword>
<keyword evidence="1" id="KW-1133">Transmembrane helix</keyword>
<dbReference type="Proteomes" id="UP000250572">
    <property type="component" value="Unassembled WGS sequence"/>
</dbReference>
<comment type="caution">
    <text evidence="2">The sequence shown here is derived from an EMBL/GenBank/DDBJ whole genome shotgun (WGS) entry which is preliminary data.</text>
</comment>
<accession>A0A315UU26</accession>
<keyword evidence="1" id="KW-0472">Membrane</keyword>
<feature type="transmembrane region" description="Helical" evidence="1">
    <location>
        <begin position="46"/>
        <end position="64"/>
    </location>
</feature>
<dbReference type="EMBL" id="NHOQ01002733">
    <property type="protein sequence ID" value="PWA15132.1"/>
    <property type="molecule type" value="Genomic_DNA"/>
</dbReference>
<evidence type="ECO:0000256" key="1">
    <source>
        <dbReference type="SAM" id="Phobius"/>
    </source>
</evidence>
<sequence>MECTASAEAPKLRTALHRNPAADAARLGPVTHELIRSTLSCSSAVLRWPDCGCLLLLCLFIVLFRHKSVLQARS</sequence>